<evidence type="ECO:0000313" key="3">
    <source>
        <dbReference type="Proteomes" id="UP000305675"/>
    </source>
</evidence>
<comment type="caution">
    <text evidence="2">The sequence shown here is derived from an EMBL/GenBank/DDBJ whole genome shotgun (WGS) entry which is preliminary data.</text>
</comment>
<dbReference type="RefSeq" id="WP_136861841.1">
    <property type="nucleotide sequence ID" value="NZ_SWCJ01000001.1"/>
</dbReference>
<feature type="compositionally biased region" description="Polar residues" evidence="1">
    <location>
        <begin position="36"/>
        <end position="56"/>
    </location>
</feature>
<sequence length="83" mass="8422">MDVNNSLINLNQGSATATVTSSNTTAKAESTAEVKPSSSSDTVTLNSTESAVSSGKKTGVSAYGSTVEAQNVFDAGVRLPPRK</sequence>
<reference evidence="2 3" key="1">
    <citation type="submission" date="2019-04" db="EMBL/GenBank/DDBJ databases">
        <authorList>
            <person name="Hwang J.C."/>
        </authorList>
    </citation>
    <scope>NUCLEOTIDE SEQUENCE [LARGE SCALE GENOMIC DNA]</scope>
    <source>
        <strain evidence="2 3">IMCC35002</strain>
    </source>
</reference>
<evidence type="ECO:0000313" key="2">
    <source>
        <dbReference type="EMBL" id="TKB58693.1"/>
    </source>
</evidence>
<dbReference type="EMBL" id="SWCJ01000001">
    <property type="protein sequence ID" value="TKB58693.1"/>
    <property type="molecule type" value="Genomic_DNA"/>
</dbReference>
<accession>A0A4U1BSQ5</accession>
<dbReference type="AlphaFoldDB" id="A0A4U1BSQ5"/>
<dbReference type="Proteomes" id="UP000305675">
    <property type="component" value="Unassembled WGS sequence"/>
</dbReference>
<organism evidence="2 3">
    <name type="scientific">Ferrimonas aestuarii</name>
    <dbReference type="NCBI Taxonomy" id="2569539"/>
    <lineage>
        <taxon>Bacteria</taxon>
        <taxon>Pseudomonadati</taxon>
        <taxon>Pseudomonadota</taxon>
        <taxon>Gammaproteobacteria</taxon>
        <taxon>Alteromonadales</taxon>
        <taxon>Ferrimonadaceae</taxon>
        <taxon>Ferrimonas</taxon>
    </lineage>
</organism>
<gene>
    <name evidence="2" type="ORF">FCL42_02800</name>
</gene>
<proteinExistence type="predicted"/>
<name>A0A4U1BSQ5_9GAMM</name>
<feature type="region of interest" description="Disordered" evidence="1">
    <location>
        <begin position="16"/>
        <end position="61"/>
    </location>
</feature>
<keyword evidence="3" id="KW-1185">Reference proteome</keyword>
<feature type="compositionally biased region" description="Low complexity" evidence="1">
    <location>
        <begin position="16"/>
        <end position="26"/>
    </location>
</feature>
<protein>
    <submittedName>
        <fullName evidence="2">Uncharacterized protein</fullName>
    </submittedName>
</protein>
<evidence type="ECO:0000256" key="1">
    <source>
        <dbReference type="SAM" id="MobiDB-lite"/>
    </source>
</evidence>